<feature type="compositionally biased region" description="Basic and acidic residues" evidence="1">
    <location>
        <begin position="93"/>
        <end position="105"/>
    </location>
</feature>
<dbReference type="AlphaFoldDB" id="A0A386UM12"/>
<organism evidence="2 3">
    <name type="scientific">Paracoccus yeei</name>
    <dbReference type="NCBI Taxonomy" id="147645"/>
    <lineage>
        <taxon>Bacteria</taxon>
        <taxon>Pseudomonadati</taxon>
        <taxon>Pseudomonadota</taxon>
        <taxon>Alphaproteobacteria</taxon>
        <taxon>Rhodobacterales</taxon>
        <taxon>Paracoccaceae</taxon>
        <taxon>Paracoccus</taxon>
    </lineage>
</organism>
<evidence type="ECO:0000313" key="3">
    <source>
        <dbReference type="Proteomes" id="UP000272010"/>
    </source>
</evidence>
<dbReference type="Proteomes" id="UP000272010">
    <property type="component" value="Chromosome"/>
</dbReference>
<name>A0A386UM12_9RHOB</name>
<reference evidence="3" key="1">
    <citation type="submission" date="2018-07" db="EMBL/GenBank/DDBJ databases">
        <title>Genome Structure of the Opportunistic Pathogen Paracoccus yeei (Alphaproteobacteria) and Identification of Putative Virulence Factors.</title>
        <authorList>
            <person name="Lasek R."/>
            <person name="Szuplewska M."/>
            <person name="Mitura M."/>
            <person name="Decewicz P."/>
            <person name="Chmielowska C."/>
            <person name="Pawlot A."/>
            <person name="Sentkowska D."/>
            <person name="Czarnecki J."/>
            <person name="Bartosik D."/>
        </authorList>
    </citation>
    <scope>NUCLEOTIDE SEQUENCE [LARGE SCALE GENOMIC DNA]</scope>
    <source>
        <strain evidence="3">CCUG 32053</strain>
    </source>
</reference>
<protein>
    <submittedName>
        <fullName evidence="2">Uncharacterized protein</fullName>
    </submittedName>
</protein>
<sequence>MYGRCTPGARLSQRKPQQTPGFPFPALAPGIRATHAAVARPSPHAEPRTRGPRPRGHRAPRRPHRPSRPHPKGRHARWRRTLSSARPTRARGHVADDGKAVDRHAQGRARVGHGGMAGVARAACAAVSDIIASRCSNTAG</sequence>
<accession>A0A386UM12</accession>
<evidence type="ECO:0000256" key="1">
    <source>
        <dbReference type="SAM" id="MobiDB-lite"/>
    </source>
</evidence>
<evidence type="ECO:0000313" key="2">
    <source>
        <dbReference type="EMBL" id="AYF01160.1"/>
    </source>
</evidence>
<dbReference type="EMBL" id="CP031078">
    <property type="protein sequence ID" value="AYF01160.1"/>
    <property type="molecule type" value="Genomic_DNA"/>
</dbReference>
<proteinExistence type="predicted"/>
<gene>
    <name evidence="2" type="ORF">PY32053_01533</name>
</gene>
<feature type="region of interest" description="Disordered" evidence="1">
    <location>
        <begin position="1"/>
        <end position="114"/>
    </location>
</feature>
<feature type="compositionally biased region" description="Basic residues" evidence="1">
    <location>
        <begin position="50"/>
        <end position="80"/>
    </location>
</feature>